<feature type="transmembrane region" description="Helical" evidence="1">
    <location>
        <begin position="139"/>
        <end position="159"/>
    </location>
</feature>
<sequence length="168" mass="17629">MGVWQLLLIGVVMLLGLAGVLVPVVPGPWFVWAAMLWWALHMQTGLAWGLLVGATALLLVTQAIVWHLPPRRIRGVGVTRRMAAFAGLGALFGFFLLPVVGGVLGYLGGIYTCERIRLGGHGQAVASTRTVMRAVGTSVLVELMACLLIVGAWMGAAIWGGPPAPAPA</sequence>
<dbReference type="AlphaFoldDB" id="A0A918GYQ0"/>
<gene>
    <name evidence="2" type="ORF">GCM10014713_08360</name>
</gene>
<feature type="transmembrane region" description="Helical" evidence="1">
    <location>
        <begin position="46"/>
        <end position="65"/>
    </location>
</feature>
<proteinExistence type="predicted"/>
<feature type="transmembrane region" description="Helical" evidence="1">
    <location>
        <begin position="85"/>
        <end position="107"/>
    </location>
</feature>
<feature type="transmembrane region" description="Helical" evidence="1">
    <location>
        <begin position="6"/>
        <end position="39"/>
    </location>
</feature>
<dbReference type="InterPro" id="IPR007403">
    <property type="entry name" value="DUF456"/>
</dbReference>
<dbReference type="Proteomes" id="UP000619486">
    <property type="component" value="Unassembled WGS sequence"/>
</dbReference>
<accession>A0A918GYQ0</accession>
<dbReference type="EMBL" id="BMQQ01000002">
    <property type="protein sequence ID" value="GGT17923.1"/>
    <property type="molecule type" value="Genomic_DNA"/>
</dbReference>
<evidence type="ECO:0000256" key="1">
    <source>
        <dbReference type="SAM" id="Phobius"/>
    </source>
</evidence>
<reference evidence="2" key="1">
    <citation type="journal article" date="2014" name="Int. J. Syst. Evol. Microbiol.">
        <title>Complete genome sequence of Corynebacterium casei LMG S-19264T (=DSM 44701T), isolated from a smear-ripened cheese.</title>
        <authorList>
            <consortium name="US DOE Joint Genome Institute (JGI-PGF)"/>
            <person name="Walter F."/>
            <person name="Albersmeier A."/>
            <person name="Kalinowski J."/>
            <person name="Ruckert C."/>
        </authorList>
    </citation>
    <scope>NUCLEOTIDE SEQUENCE</scope>
    <source>
        <strain evidence="2">JCM 3172</strain>
    </source>
</reference>
<dbReference type="Pfam" id="PF04306">
    <property type="entry name" value="DUF456"/>
    <property type="match status" value="1"/>
</dbReference>
<keyword evidence="1" id="KW-0472">Membrane</keyword>
<keyword evidence="3" id="KW-1185">Reference proteome</keyword>
<reference evidence="2" key="2">
    <citation type="submission" date="2020-09" db="EMBL/GenBank/DDBJ databases">
        <authorList>
            <person name="Sun Q."/>
            <person name="Ohkuma M."/>
        </authorList>
    </citation>
    <scope>NUCLEOTIDE SEQUENCE</scope>
    <source>
        <strain evidence="2">JCM 3172</strain>
    </source>
</reference>
<keyword evidence="1" id="KW-1133">Transmembrane helix</keyword>
<dbReference type="RefSeq" id="WP_019890293.1">
    <property type="nucleotide sequence ID" value="NZ_BMQQ01000002.1"/>
</dbReference>
<evidence type="ECO:0000313" key="3">
    <source>
        <dbReference type="Proteomes" id="UP000619486"/>
    </source>
</evidence>
<name>A0A918GYQ0_9ACTN</name>
<keyword evidence="1" id="KW-0812">Transmembrane</keyword>
<organism evidence="2 3">
    <name type="scientific">Streptomyces purpureus</name>
    <dbReference type="NCBI Taxonomy" id="1951"/>
    <lineage>
        <taxon>Bacteria</taxon>
        <taxon>Bacillati</taxon>
        <taxon>Actinomycetota</taxon>
        <taxon>Actinomycetes</taxon>
        <taxon>Kitasatosporales</taxon>
        <taxon>Streptomycetaceae</taxon>
        <taxon>Streptomyces</taxon>
    </lineage>
</organism>
<evidence type="ECO:0000313" key="2">
    <source>
        <dbReference type="EMBL" id="GGT17923.1"/>
    </source>
</evidence>
<comment type="caution">
    <text evidence="2">The sequence shown here is derived from an EMBL/GenBank/DDBJ whole genome shotgun (WGS) entry which is preliminary data.</text>
</comment>
<protein>
    <submittedName>
        <fullName evidence="2">Membrane protein</fullName>
    </submittedName>
</protein>